<dbReference type="Proteomes" id="UP000279236">
    <property type="component" value="Unassembled WGS sequence"/>
</dbReference>
<sequence length="78" mass="9228">MTMLGASEYPAVYQVTQWILPVTWPRGDWPGIESAISHKLRRRLRRVKHWDFAHTEQVQMFEFVGLRTCTVVTLKTRL</sequence>
<protein>
    <submittedName>
        <fullName evidence="1">Uncharacterized protein</fullName>
    </submittedName>
</protein>
<dbReference type="GeneID" id="39585071"/>
<dbReference type="AlphaFoldDB" id="A0A427YAF8"/>
<comment type="caution">
    <text evidence="1">The sequence shown here is derived from an EMBL/GenBank/DDBJ whole genome shotgun (WGS) entry which is preliminary data.</text>
</comment>
<proteinExistence type="predicted"/>
<name>A0A427YAF8_9TREE</name>
<keyword evidence="2" id="KW-1185">Reference proteome</keyword>
<organism evidence="1 2">
    <name type="scientific">Apiotrichum porosum</name>
    <dbReference type="NCBI Taxonomy" id="105984"/>
    <lineage>
        <taxon>Eukaryota</taxon>
        <taxon>Fungi</taxon>
        <taxon>Dikarya</taxon>
        <taxon>Basidiomycota</taxon>
        <taxon>Agaricomycotina</taxon>
        <taxon>Tremellomycetes</taxon>
        <taxon>Trichosporonales</taxon>
        <taxon>Trichosporonaceae</taxon>
        <taxon>Apiotrichum</taxon>
    </lineage>
</organism>
<accession>A0A427YAF8</accession>
<reference evidence="1 2" key="1">
    <citation type="submission" date="2018-11" db="EMBL/GenBank/DDBJ databases">
        <title>Genome sequence of Apiotrichum porosum DSM 27194.</title>
        <authorList>
            <person name="Aliyu H."/>
            <person name="Gorte O."/>
            <person name="Ochsenreither K."/>
        </authorList>
    </citation>
    <scope>NUCLEOTIDE SEQUENCE [LARGE SCALE GENOMIC DNA]</scope>
    <source>
        <strain evidence="1 2">DSM 27194</strain>
    </source>
</reference>
<gene>
    <name evidence="1" type="ORF">EHS24_000528</name>
</gene>
<dbReference type="RefSeq" id="XP_028480213.1">
    <property type="nucleotide sequence ID" value="XM_028616356.1"/>
</dbReference>
<dbReference type="EMBL" id="RSCE01000001">
    <property type="protein sequence ID" value="RSH88005.1"/>
    <property type="molecule type" value="Genomic_DNA"/>
</dbReference>
<evidence type="ECO:0000313" key="2">
    <source>
        <dbReference type="Proteomes" id="UP000279236"/>
    </source>
</evidence>
<evidence type="ECO:0000313" key="1">
    <source>
        <dbReference type="EMBL" id="RSH88005.1"/>
    </source>
</evidence>